<feature type="region of interest" description="Disordered" evidence="2">
    <location>
        <begin position="455"/>
        <end position="500"/>
    </location>
</feature>
<feature type="compositionally biased region" description="Low complexity" evidence="2">
    <location>
        <begin position="662"/>
        <end position="675"/>
    </location>
</feature>
<feature type="region of interest" description="Disordered" evidence="2">
    <location>
        <begin position="134"/>
        <end position="348"/>
    </location>
</feature>
<feature type="region of interest" description="Disordered" evidence="2">
    <location>
        <begin position="1"/>
        <end position="31"/>
    </location>
</feature>
<feature type="compositionally biased region" description="Pro residues" evidence="2">
    <location>
        <begin position="547"/>
        <end position="556"/>
    </location>
</feature>
<feature type="compositionally biased region" description="Polar residues" evidence="2">
    <location>
        <begin position="285"/>
        <end position="298"/>
    </location>
</feature>
<dbReference type="EMBL" id="HBEC01031148">
    <property type="protein sequence ID" value="CAD8298185.1"/>
    <property type="molecule type" value="Transcribed_RNA"/>
</dbReference>
<feature type="compositionally biased region" description="Basic and acidic residues" evidence="2">
    <location>
        <begin position="221"/>
        <end position="254"/>
    </location>
</feature>
<name>A0A6U2HGZ0_9CHLO</name>
<accession>A0A6U2HGZ0</accession>
<proteinExistence type="predicted"/>
<feature type="region of interest" description="Disordered" evidence="2">
    <location>
        <begin position="541"/>
        <end position="564"/>
    </location>
</feature>
<dbReference type="AlphaFoldDB" id="A0A6U2HGZ0"/>
<evidence type="ECO:0000256" key="1">
    <source>
        <dbReference type="SAM" id="Coils"/>
    </source>
</evidence>
<feature type="region of interest" description="Disordered" evidence="2">
    <location>
        <begin position="506"/>
        <end position="525"/>
    </location>
</feature>
<feature type="coiled-coil region" evidence="1">
    <location>
        <begin position="408"/>
        <end position="451"/>
    </location>
</feature>
<gene>
    <name evidence="3" type="ORF">CEUR00632_LOCUS14429</name>
    <name evidence="4" type="ORF">CEUR00632_LOCUS14437</name>
</gene>
<evidence type="ECO:0000313" key="4">
    <source>
        <dbReference type="EMBL" id="CAD8298202.1"/>
    </source>
</evidence>
<organism evidence="4">
    <name type="scientific">Chlamydomonas euryale</name>
    <dbReference type="NCBI Taxonomy" id="1486919"/>
    <lineage>
        <taxon>Eukaryota</taxon>
        <taxon>Viridiplantae</taxon>
        <taxon>Chlorophyta</taxon>
        <taxon>core chlorophytes</taxon>
        <taxon>Chlorophyceae</taxon>
        <taxon>CS clade</taxon>
        <taxon>Chlamydomonadales</taxon>
        <taxon>Chlamydomonadaceae</taxon>
        <taxon>Chlamydomonas</taxon>
    </lineage>
</organism>
<feature type="compositionally biased region" description="Low complexity" evidence="2">
    <location>
        <begin position="210"/>
        <end position="220"/>
    </location>
</feature>
<feature type="region of interest" description="Disordered" evidence="2">
    <location>
        <begin position="662"/>
        <end position="689"/>
    </location>
</feature>
<evidence type="ECO:0000313" key="3">
    <source>
        <dbReference type="EMBL" id="CAD8298185.1"/>
    </source>
</evidence>
<dbReference type="EMBL" id="HBEC01031159">
    <property type="protein sequence ID" value="CAD8298202.1"/>
    <property type="molecule type" value="Transcribed_RNA"/>
</dbReference>
<sequence length="689" mass="72719">MRPSSSPAHPPCNRAPWPHTSPGGAASPAAVPLARPQPLCVARPHPIAVARPHPVRVARPHPFFRGCAAATASAHCGAARQSGSPMQHYPPVPCTASQPQTSAALAAAQPAGIVWPSGVSQRPALGRAVGCFATSERSGNSDSGSGDGTVGGGDGGDGGGVDAAASTQRRKELHHHSRRGAGEPPAEASQRSSDGQAGEVHEASGRQNGASPSHRSSSSREASEKEDQRHGNAARGERVRNKGEPSEAAGKQRGDASPSKRSSSRKAPVQEVGDQRDGAARGDRASSSNTAVERNPASTAEAPSRNSDAVHEASRRHRDRSPGKGRLALQAAQDASRARRPPSGMLTPIAAKEARLQAVQQQHNERSRALARERQQILQNQAMWTGSMAPLERVGTPEARVSARAELVGRLQAEQAAAEVLLEELRQNKSYRQAQEAAQRVAAAMAEVQHNAAQSPEPLTMPGFRDDARAPGTLGTRNSRSGRTADGAHVSVLTPGINTPQLAKTPLARRTPGSTTGHDMDTRSAFTAKSTSLVFHEPDVRRHPLDAPLPPSPPLPQQQQREMDGRTSEFVEDLRSQVAALQEAVQSQMEWQQHAAHAHMHALEQVQMQAAQQQQQQAAAMAHAQHQQQQHGGQHMHAAAAQHQHHQHAAMQAHAAAAMHAHAAAAMQAQHMQGGPPHPSAAAAVMPPM</sequence>
<feature type="compositionally biased region" description="Low complexity" evidence="2">
    <location>
        <begin position="21"/>
        <end position="30"/>
    </location>
</feature>
<feature type="compositionally biased region" description="Gly residues" evidence="2">
    <location>
        <begin position="145"/>
        <end position="161"/>
    </location>
</feature>
<reference evidence="4" key="1">
    <citation type="submission" date="2021-01" db="EMBL/GenBank/DDBJ databases">
        <authorList>
            <person name="Corre E."/>
            <person name="Pelletier E."/>
            <person name="Niang G."/>
            <person name="Scheremetjew M."/>
            <person name="Finn R."/>
            <person name="Kale V."/>
            <person name="Holt S."/>
            <person name="Cochrane G."/>
            <person name="Meng A."/>
            <person name="Brown T."/>
            <person name="Cohen L."/>
        </authorList>
    </citation>
    <scope>NUCLEOTIDE SEQUENCE</scope>
    <source>
        <strain evidence="4">CCMP219</strain>
    </source>
</reference>
<feature type="compositionally biased region" description="Basic and acidic residues" evidence="2">
    <location>
        <begin position="273"/>
        <end position="284"/>
    </location>
</feature>
<evidence type="ECO:0000256" key="2">
    <source>
        <dbReference type="SAM" id="MobiDB-lite"/>
    </source>
</evidence>
<feature type="compositionally biased region" description="Low complexity" evidence="2">
    <location>
        <begin position="256"/>
        <end position="267"/>
    </location>
</feature>
<protein>
    <submittedName>
        <fullName evidence="4">Uncharacterized protein</fullName>
    </submittedName>
</protein>
<keyword evidence="1" id="KW-0175">Coiled coil</keyword>